<dbReference type="Proteomes" id="UP000184514">
    <property type="component" value="Unassembled WGS sequence"/>
</dbReference>
<dbReference type="PROSITE" id="PS00086">
    <property type="entry name" value="CYTOCHROME_P450"/>
    <property type="match status" value="1"/>
</dbReference>
<evidence type="ECO:0000313" key="2">
    <source>
        <dbReference type="EMBL" id="OJI95167.1"/>
    </source>
</evidence>
<comment type="caution">
    <text evidence="2">The sequence shown here is derived from an EMBL/GenBank/DDBJ whole genome shotgun (WGS) entry which is preliminary data.</text>
</comment>
<dbReference type="STRING" id="696762.PFRI_05910"/>
<dbReference type="RefSeq" id="WP_072629268.1">
    <property type="nucleotide sequence ID" value="NZ_MLCB01000050.1"/>
</dbReference>
<dbReference type="PRINTS" id="PR00359">
    <property type="entry name" value="BP450"/>
</dbReference>
<dbReference type="PANTHER" id="PTHR46696">
    <property type="entry name" value="P450, PUTATIVE (EUROFUNG)-RELATED"/>
    <property type="match status" value="1"/>
</dbReference>
<evidence type="ECO:0000313" key="3">
    <source>
        <dbReference type="Proteomes" id="UP000184514"/>
    </source>
</evidence>
<keyword evidence="2" id="KW-0560">Oxidoreductase</keyword>
<dbReference type="GO" id="GO:0004497">
    <property type="term" value="F:monooxygenase activity"/>
    <property type="evidence" value="ECO:0007669"/>
    <property type="project" value="InterPro"/>
</dbReference>
<dbReference type="GO" id="GO:0016705">
    <property type="term" value="F:oxidoreductase activity, acting on paired donors, with incorporation or reduction of molecular oxygen"/>
    <property type="evidence" value="ECO:0007669"/>
    <property type="project" value="InterPro"/>
</dbReference>
<dbReference type="GO" id="GO:0005506">
    <property type="term" value="F:iron ion binding"/>
    <property type="evidence" value="ECO:0007669"/>
    <property type="project" value="InterPro"/>
</dbReference>
<dbReference type="SUPFAM" id="SSF48264">
    <property type="entry name" value="Cytochrome P450"/>
    <property type="match status" value="1"/>
</dbReference>
<dbReference type="AlphaFoldDB" id="A0A1L9P0V5"/>
<dbReference type="Gene3D" id="1.10.630.10">
    <property type="entry name" value="Cytochrome P450"/>
    <property type="match status" value="1"/>
</dbReference>
<dbReference type="EC" id="1.14.-.-" evidence="2"/>
<dbReference type="GO" id="GO:0020037">
    <property type="term" value="F:heme binding"/>
    <property type="evidence" value="ECO:0007669"/>
    <property type="project" value="InterPro"/>
</dbReference>
<proteinExistence type="inferred from homology"/>
<name>A0A1L9P0V5_9RHOB</name>
<keyword evidence="3" id="KW-1185">Reference proteome</keyword>
<evidence type="ECO:0000256" key="1">
    <source>
        <dbReference type="ARBA" id="ARBA00010617"/>
    </source>
</evidence>
<comment type="similarity">
    <text evidence="1">Belongs to the cytochrome P450 family.</text>
</comment>
<dbReference type="EMBL" id="MLCB01000050">
    <property type="protein sequence ID" value="OJI95167.1"/>
    <property type="molecule type" value="Genomic_DNA"/>
</dbReference>
<reference evidence="2 3" key="1">
    <citation type="submission" date="2016-10" db="EMBL/GenBank/DDBJ databases">
        <title>Genome sequence of Planktotalea frisia SH6-1.</title>
        <authorList>
            <person name="Poehlein A."/>
            <person name="Bakenhus I."/>
            <person name="Voget S."/>
            <person name="Brinkhoff T."/>
            <person name="Simon M."/>
        </authorList>
    </citation>
    <scope>NUCLEOTIDE SEQUENCE [LARGE SCALE GENOMIC DNA]</scope>
    <source>
        <strain evidence="2 3">SH6-1</strain>
    </source>
</reference>
<accession>A0A1L9P0V5</accession>
<dbReference type="PANTHER" id="PTHR46696:SF1">
    <property type="entry name" value="CYTOCHROME P450 YJIB-RELATED"/>
    <property type="match status" value="1"/>
</dbReference>
<organism evidence="2 3">
    <name type="scientific">Planktotalea frisia</name>
    <dbReference type="NCBI Taxonomy" id="696762"/>
    <lineage>
        <taxon>Bacteria</taxon>
        <taxon>Pseudomonadati</taxon>
        <taxon>Pseudomonadota</taxon>
        <taxon>Alphaproteobacteria</taxon>
        <taxon>Rhodobacterales</taxon>
        <taxon>Paracoccaceae</taxon>
        <taxon>Planktotalea</taxon>
    </lineage>
</organism>
<dbReference type="InterPro" id="IPR002397">
    <property type="entry name" value="Cyt_P450_B"/>
</dbReference>
<gene>
    <name evidence="2" type="primary">eryF</name>
    <name evidence="2" type="ORF">PFRI_05910</name>
</gene>
<sequence length="396" mass="43394">MLKWLKQSVGGGRSLKQAQTPLSDGPIDLTDAKTIASFKEISKVLRAQRPVCPVTSGGLLLTDSNDVKAAFSNKLLSNQPSRFSALAPKNREKYVAASVAANIPPFLDAPRHVEVRRWLSKCFFERFRAFEHQIEAIARKHIDSIAPALPHLLVEEIAHKFVVDVIGQFVGIDVAPDDMKQFTGALFRLFAPAADAETFEQTNVGLTNARHQLIAALHQRRIDQRDSLLNLLDRADLPDLGGTLKDTLIADNALLILADGVENVEAAIANVMMRLQNVGGDVCAEYVRETVFLDTPGQTIARIASQEMTIGGEKVSAGTPVFLSLASANDGAETEQDFSFGMGRHKCIGEQLAVAMITTFCRLIANQKPEIDTSNLHYAEMFGHKWPRGVVLTVYH</sequence>
<dbReference type="InterPro" id="IPR017972">
    <property type="entry name" value="Cyt_P450_CS"/>
</dbReference>
<dbReference type="CDD" id="cd00302">
    <property type="entry name" value="cytochrome_P450"/>
    <property type="match status" value="1"/>
</dbReference>
<dbReference type="InterPro" id="IPR036396">
    <property type="entry name" value="Cyt_P450_sf"/>
</dbReference>
<dbReference type="OrthoDB" id="9801155at2"/>
<protein>
    <submittedName>
        <fullName evidence="2">6-deoxyerythronolide B hydroxylase</fullName>
        <ecNumber evidence="2">1.14.-.-</ecNumber>
    </submittedName>
</protein>